<proteinExistence type="predicted"/>
<accession>A0A6P2IH38</accession>
<evidence type="ECO:0000313" key="2">
    <source>
        <dbReference type="Proteomes" id="UP000494218"/>
    </source>
</evidence>
<dbReference type="Proteomes" id="UP000494218">
    <property type="component" value="Unassembled WGS sequence"/>
</dbReference>
<dbReference type="AlphaFoldDB" id="A0A6P2IH38"/>
<dbReference type="Pfam" id="PF05489">
    <property type="entry name" value="Phage_tail_X"/>
    <property type="match status" value="1"/>
</dbReference>
<dbReference type="InterPro" id="IPR008861">
    <property type="entry name" value="GpX-like"/>
</dbReference>
<sequence>MAKTLRTSDGDVLDTLCYRVYGTLQGTVEAVYDANPGLANRPQPFPSGVEILMPDLDAPRVESVQLWT</sequence>
<evidence type="ECO:0000313" key="1">
    <source>
        <dbReference type="EMBL" id="VWB29996.1"/>
    </source>
</evidence>
<gene>
    <name evidence="1" type="ORF">BLA23254_01281</name>
</gene>
<dbReference type="RefSeq" id="WP_175030519.1">
    <property type="nucleotide sequence ID" value="NZ_CABVPW010000005.1"/>
</dbReference>
<organism evidence="1 2">
    <name type="scientific">Burkholderia lata (strain ATCC 17760 / DSM 23089 / LMG 22485 / NCIMB 9086 / R18194 / 383)</name>
    <dbReference type="NCBI Taxonomy" id="482957"/>
    <lineage>
        <taxon>Bacteria</taxon>
        <taxon>Pseudomonadati</taxon>
        <taxon>Pseudomonadota</taxon>
        <taxon>Betaproteobacteria</taxon>
        <taxon>Burkholderiales</taxon>
        <taxon>Burkholderiaceae</taxon>
        <taxon>Burkholderia</taxon>
        <taxon>Burkholderia cepacia complex</taxon>
    </lineage>
</organism>
<reference evidence="1 2" key="1">
    <citation type="submission" date="2019-09" db="EMBL/GenBank/DDBJ databases">
        <authorList>
            <person name="Depoorter E."/>
        </authorList>
    </citation>
    <scope>NUCLEOTIDE SEQUENCE [LARGE SCALE GENOMIC DNA]</scope>
    <source>
        <strain evidence="1">LMG 23254</strain>
    </source>
</reference>
<dbReference type="EMBL" id="CABVPW010000005">
    <property type="protein sequence ID" value="VWB29996.1"/>
    <property type="molecule type" value="Genomic_DNA"/>
</dbReference>
<name>A0A6P2IH38_BURL3</name>
<protein>
    <submittedName>
        <fullName evidence="1">Phage tail protein</fullName>
    </submittedName>
</protein>